<accession>A0A226EZ75</accession>
<dbReference type="Proteomes" id="UP000198287">
    <property type="component" value="Unassembled WGS sequence"/>
</dbReference>
<feature type="transmembrane region" description="Helical" evidence="1">
    <location>
        <begin position="7"/>
        <end position="28"/>
    </location>
</feature>
<dbReference type="EMBL" id="LNIX01000001">
    <property type="protein sequence ID" value="OXA62447.1"/>
    <property type="molecule type" value="Genomic_DNA"/>
</dbReference>
<comment type="caution">
    <text evidence="2">The sequence shown here is derived from an EMBL/GenBank/DDBJ whole genome shotgun (WGS) entry which is preliminary data.</text>
</comment>
<feature type="transmembrane region" description="Helical" evidence="1">
    <location>
        <begin position="137"/>
        <end position="160"/>
    </location>
</feature>
<organism evidence="2 3">
    <name type="scientific">Folsomia candida</name>
    <name type="common">Springtail</name>
    <dbReference type="NCBI Taxonomy" id="158441"/>
    <lineage>
        <taxon>Eukaryota</taxon>
        <taxon>Metazoa</taxon>
        <taxon>Ecdysozoa</taxon>
        <taxon>Arthropoda</taxon>
        <taxon>Hexapoda</taxon>
        <taxon>Collembola</taxon>
        <taxon>Entomobryomorpha</taxon>
        <taxon>Isotomoidea</taxon>
        <taxon>Isotomidae</taxon>
        <taxon>Proisotominae</taxon>
        <taxon>Folsomia</taxon>
    </lineage>
</organism>
<dbReference type="AlphaFoldDB" id="A0A226EZ75"/>
<sequence length="235" mass="25945">MAAFGVPFLMIGFIMAFPCMPTMLGSLLPSCTSMSTLAFVPVAILHSIAMLSLVEPIGIAFVSTVIPLDYLDRFLYELKLTKNKEYSNATNGYRQLQVIGILFNIMHAKVTFPLFLIGGSFLVPGGLVVLIKLRNLVPLQFIGIVGLVVSNCALGFPLLAELGGQIHHKSGVLLSKWKALQDSTLDYNSKWRQRFVRSTARIKIRYGSVNYFEAKSPLDMVGVWSNITMSLILLI</sequence>
<evidence type="ECO:0000313" key="2">
    <source>
        <dbReference type="EMBL" id="OXA62447.1"/>
    </source>
</evidence>
<evidence type="ECO:0000313" key="3">
    <source>
        <dbReference type="Proteomes" id="UP000198287"/>
    </source>
</evidence>
<name>A0A226EZ75_FOLCA</name>
<feature type="transmembrane region" description="Helical" evidence="1">
    <location>
        <begin position="110"/>
        <end position="131"/>
    </location>
</feature>
<keyword evidence="1" id="KW-1133">Transmembrane helix</keyword>
<proteinExistence type="predicted"/>
<reference evidence="2 3" key="1">
    <citation type="submission" date="2015-12" db="EMBL/GenBank/DDBJ databases">
        <title>The genome of Folsomia candida.</title>
        <authorList>
            <person name="Faddeeva A."/>
            <person name="Derks M.F."/>
            <person name="Anvar Y."/>
            <person name="Smit S."/>
            <person name="Van Straalen N."/>
            <person name="Roelofs D."/>
        </authorList>
    </citation>
    <scope>NUCLEOTIDE SEQUENCE [LARGE SCALE GENOMIC DNA]</scope>
    <source>
        <strain evidence="2 3">VU population</strain>
        <tissue evidence="2">Whole body</tissue>
    </source>
</reference>
<feature type="transmembrane region" description="Helical" evidence="1">
    <location>
        <begin position="48"/>
        <end position="71"/>
    </location>
</feature>
<keyword evidence="1" id="KW-0472">Membrane</keyword>
<gene>
    <name evidence="2" type="ORF">Fcan01_00153</name>
</gene>
<protein>
    <submittedName>
        <fullName evidence="2">Uncharacterized protein</fullName>
    </submittedName>
</protein>
<keyword evidence="3" id="KW-1185">Reference proteome</keyword>
<keyword evidence="1" id="KW-0812">Transmembrane</keyword>
<evidence type="ECO:0000256" key="1">
    <source>
        <dbReference type="SAM" id="Phobius"/>
    </source>
</evidence>